<evidence type="ECO:0000313" key="2">
    <source>
        <dbReference type="Proteomes" id="UP000004394"/>
    </source>
</evidence>
<sequence>MGGIYPFYFFLFKTQTIDFQQGKVLTYVNSARYYYTLRTFYIILW</sequence>
<dbReference type="Proteomes" id="UP000004394">
    <property type="component" value="Unassembled WGS sequence"/>
</dbReference>
<dbReference type="AlphaFoldDB" id="E0NSU5"/>
<gene>
    <name evidence="1" type="ORF">HMPREF0658_1297</name>
</gene>
<accession>E0NSU5</accession>
<dbReference type="BioCyc" id="PMAR862515-HMP:GMOO-1320-MONOMER"/>
<dbReference type="HOGENOM" id="CLU_3203529_0_0_10"/>
<evidence type="ECO:0000313" key="1">
    <source>
        <dbReference type="EMBL" id="EFM01809.1"/>
    </source>
</evidence>
<reference evidence="1" key="1">
    <citation type="submission" date="2010-07" db="EMBL/GenBank/DDBJ databases">
        <authorList>
            <person name="Muzny D."/>
            <person name="Qin X."/>
            <person name="Deng J."/>
            <person name="Jiang H."/>
            <person name="Liu Y."/>
            <person name="Qu J."/>
            <person name="Song X.-Z."/>
            <person name="Zhang L."/>
            <person name="Thornton R."/>
            <person name="Coyle M."/>
            <person name="Francisco L."/>
            <person name="Jackson L."/>
            <person name="Javaid M."/>
            <person name="Korchina V."/>
            <person name="Kovar C."/>
            <person name="Mata R."/>
            <person name="Mathew T."/>
            <person name="Ngo R."/>
            <person name="Nguyen L."/>
            <person name="Nguyen N."/>
            <person name="Okwuonu G."/>
            <person name="Ongeri F."/>
            <person name="Pham C."/>
            <person name="Simmons D."/>
            <person name="Wilczek-Boney K."/>
            <person name="Hale W."/>
            <person name="Jakkamsetti A."/>
            <person name="Pham P."/>
            <person name="Ruth R."/>
            <person name="San Lucas F."/>
            <person name="Warren J."/>
            <person name="Zhang J."/>
            <person name="Zhao Z."/>
            <person name="Zhou C."/>
            <person name="Zhu D."/>
            <person name="Lee S."/>
            <person name="Bess C."/>
            <person name="Blankenburg K."/>
            <person name="Forbes L."/>
            <person name="Fu Q."/>
            <person name="Gubbala S."/>
            <person name="Hirani K."/>
            <person name="Jayaseelan J.C."/>
            <person name="Lara F."/>
            <person name="Munidasa M."/>
            <person name="Palculict T."/>
            <person name="Patil S."/>
            <person name="Pu L.-L."/>
            <person name="Saada N."/>
            <person name="Tang L."/>
            <person name="Weissenberger G."/>
            <person name="Zhu Y."/>
            <person name="Hemphill L."/>
            <person name="Shang Y."/>
            <person name="Youmans B."/>
            <person name="Ayvaz T."/>
            <person name="Ross M."/>
            <person name="Santibanez J."/>
            <person name="Aqrawi P."/>
            <person name="Gross S."/>
            <person name="Joshi V."/>
            <person name="Fowler G."/>
            <person name="Nazareth L."/>
            <person name="Reid J."/>
            <person name="Worley K."/>
            <person name="Petrosino J."/>
            <person name="Highlander S."/>
            <person name="Gibbs R."/>
        </authorList>
    </citation>
    <scope>NUCLEOTIDE SEQUENCE [LARGE SCALE GENOMIC DNA]</scope>
    <source>
        <strain evidence="1">DSM 16973</strain>
    </source>
</reference>
<comment type="caution">
    <text evidence="1">The sequence shown here is derived from an EMBL/GenBank/DDBJ whole genome shotgun (WGS) entry which is preliminary data.</text>
</comment>
<dbReference type="STRING" id="862515.HMPREF0658_1297"/>
<organism evidence="1 2">
    <name type="scientific">Hoylesella marshii DSM 16973 = JCM 13450</name>
    <dbReference type="NCBI Taxonomy" id="862515"/>
    <lineage>
        <taxon>Bacteria</taxon>
        <taxon>Pseudomonadati</taxon>
        <taxon>Bacteroidota</taxon>
        <taxon>Bacteroidia</taxon>
        <taxon>Bacteroidales</taxon>
        <taxon>Prevotellaceae</taxon>
        <taxon>Hoylesella</taxon>
    </lineage>
</organism>
<proteinExistence type="predicted"/>
<protein>
    <submittedName>
        <fullName evidence="1">Uncharacterized protein</fullName>
    </submittedName>
</protein>
<dbReference type="EMBL" id="AEEI01000043">
    <property type="protein sequence ID" value="EFM01809.1"/>
    <property type="molecule type" value="Genomic_DNA"/>
</dbReference>
<keyword evidence="2" id="KW-1185">Reference proteome</keyword>
<name>E0NSU5_9BACT</name>